<comment type="subcellular location">
    <subcellularLocation>
        <location evidence="1">Lipid droplet</location>
    </subcellularLocation>
</comment>
<keyword evidence="5" id="KW-1185">Reference proteome</keyword>
<dbReference type="Gene3D" id="3.30.720.170">
    <property type="entry name" value="Perilipin, alpha-beta domain"/>
    <property type="match status" value="1"/>
</dbReference>
<proteinExistence type="inferred from homology"/>
<name>A0A7L0R3S4_SETKR</name>
<dbReference type="Gene3D" id="1.20.120.340">
    <property type="entry name" value="Flagellar protein FliS"/>
    <property type="match status" value="2"/>
</dbReference>
<reference evidence="4 5" key="1">
    <citation type="submission" date="2019-09" db="EMBL/GenBank/DDBJ databases">
        <title>Bird 10,000 Genomes (B10K) Project - Family phase.</title>
        <authorList>
            <person name="Zhang G."/>
        </authorList>
    </citation>
    <scope>NUCLEOTIDE SEQUENCE [LARGE SCALE GENOMIC DNA]</scope>
    <source>
        <strain evidence="4">B10K-DU-001-45</strain>
        <tissue evidence="4">Muscle</tissue>
    </source>
</reference>
<dbReference type="EMBL" id="VXAS01020294">
    <property type="protein sequence ID" value="NXL24633.1"/>
    <property type="molecule type" value="Genomic_DNA"/>
</dbReference>
<dbReference type="AlphaFoldDB" id="A0A7L0R3S4"/>
<gene>
    <name evidence="4" type="primary">Plin3_1</name>
    <name evidence="4" type="ORF">SETKIR_R02328</name>
</gene>
<comment type="caution">
    <text evidence="4">The sequence shown here is derived from an EMBL/GenBank/DDBJ whole genome shotgun (WGS) entry which is preliminary data.</text>
</comment>
<comment type="similarity">
    <text evidence="2">Belongs to the perilipin family.</text>
</comment>
<dbReference type="Pfam" id="PF03036">
    <property type="entry name" value="Perilipin"/>
    <property type="match status" value="1"/>
</dbReference>
<dbReference type="SUPFAM" id="SSF109775">
    <property type="entry name" value="Mannose-6-phosphate receptor binding protein 1 (Tip47), C-terminal domain"/>
    <property type="match status" value="1"/>
</dbReference>
<feature type="non-terminal residue" evidence="4">
    <location>
        <position position="1"/>
    </location>
</feature>
<dbReference type="GO" id="GO:0010890">
    <property type="term" value="P:positive regulation of triglyceride storage"/>
    <property type="evidence" value="ECO:0007669"/>
    <property type="project" value="TreeGrafter"/>
</dbReference>
<dbReference type="PANTHER" id="PTHR14024">
    <property type="entry name" value="PERILIPIN"/>
    <property type="match status" value="1"/>
</dbReference>
<dbReference type="Proteomes" id="UP000550059">
    <property type="component" value="Unassembled WGS sequence"/>
</dbReference>
<dbReference type="GO" id="GO:0005829">
    <property type="term" value="C:cytosol"/>
    <property type="evidence" value="ECO:0007669"/>
    <property type="project" value="TreeGrafter"/>
</dbReference>
<accession>A0A7L0R3S4</accession>
<dbReference type="PIRSF" id="PIRSF036881">
    <property type="entry name" value="PAT"/>
    <property type="match status" value="1"/>
</dbReference>
<organism evidence="4 5">
    <name type="scientific">Setophaga kirtlandii</name>
    <name type="common">Kirtland's warbler</name>
    <name type="synonym">Dendroica kirtlandii</name>
    <dbReference type="NCBI Taxonomy" id="298831"/>
    <lineage>
        <taxon>Eukaryota</taxon>
        <taxon>Metazoa</taxon>
        <taxon>Chordata</taxon>
        <taxon>Craniata</taxon>
        <taxon>Vertebrata</taxon>
        <taxon>Euteleostomi</taxon>
        <taxon>Archelosauria</taxon>
        <taxon>Archosauria</taxon>
        <taxon>Dinosauria</taxon>
        <taxon>Saurischia</taxon>
        <taxon>Theropoda</taxon>
        <taxon>Coelurosauria</taxon>
        <taxon>Aves</taxon>
        <taxon>Neognathae</taxon>
        <taxon>Neoaves</taxon>
        <taxon>Telluraves</taxon>
        <taxon>Australaves</taxon>
        <taxon>Passeriformes</taxon>
        <taxon>Passeroidea</taxon>
        <taxon>Parulidae</taxon>
        <taxon>Setophaga</taxon>
    </lineage>
</organism>
<evidence type="ECO:0000313" key="5">
    <source>
        <dbReference type="Proteomes" id="UP000550059"/>
    </source>
</evidence>
<dbReference type="PANTHER" id="PTHR14024:SF11">
    <property type="entry name" value="PERILIPIN-3"/>
    <property type="match status" value="1"/>
</dbReference>
<keyword evidence="3" id="KW-0551">Lipid droplet</keyword>
<dbReference type="InterPro" id="IPR004279">
    <property type="entry name" value="Perilipin"/>
</dbReference>
<evidence type="ECO:0000256" key="1">
    <source>
        <dbReference type="ARBA" id="ARBA00004502"/>
    </source>
</evidence>
<evidence type="ECO:0000313" key="4">
    <source>
        <dbReference type="EMBL" id="NXL24633.1"/>
    </source>
</evidence>
<evidence type="ECO:0000256" key="3">
    <source>
        <dbReference type="ARBA" id="ARBA00022677"/>
    </source>
</evidence>
<sequence length="405" mass="43134">QNIGTRVANLPLVSSAYDMVSSAYTCTKESHPYVRSVCDVAEKGVKTLTAAAVSGAQPLLTRLEPQISSANEFACKGLDKLEEKLPILQQPPQKVPGDAVSNTMAGAKDAVSSTVSGARDAVSSTVTGAKDAVTSRVTGVVDMTKGAVQGGVEMTRSAVSSSVSTVGQMVASRVGSVLGKSEELVDHYLPMTDEELAQLATAVEGFEPEQQRQQQSYFVRLGSLSSKVRHRALQHSLSKLQSARQSSQDLLAQLQRTLDLVETLKQGVDQKLQGGQEKLQQLWLEWSKKQPDGGKDQVPPEAVESGTVTMLQGLSQQLQSSCQPLVSSLQGLPAAVQDKAGQVRQNVEELRAALASVSSLQDVTGPVLARARDHAAKARLLMDELVEHVAFNTPLTWLVGPFAPS</sequence>
<dbReference type="GO" id="GO:0005811">
    <property type="term" value="C:lipid droplet"/>
    <property type="evidence" value="ECO:0007669"/>
    <property type="project" value="UniProtKB-SubCell"/>
</dbReference>
<protein>
    <submittedName>
        <fullName evidence="4">PLIN3 protein</fullName>
    </submittedName>
</protein>
<dbReference type="Gene3D" id="6.10.140.1430">
    <property type="match status" value="1"/>
</dbReference>
<feature type="non-terminal residue" evidence="4">
    <location>
        <position position="405"/>
    </location>
</feature>
<dbReference type="GO" id="GO:0019915">
    <property type="term" value="P:lipid storage"/>
    <property type="evidence" value="ECO:0007669"/>
    <property type="project" value="TreeGrafter"/>
</dbReference>
<evidence type="ECO:0000256" key="2">
    <source>
        <dbReference type="ARBA" id="ARBA00006311"/>
    </source>
</evidence>